<keyword evidence="3" id="KW-0067">ATP-binding</keyword>
<gene>
    <name evidence="1" type="ORF">C1SCF055_LOCUS43824</name>
</gene>
<evidence type="ECO:0000313" key="3">
    <source>
        <dbReference type="EMBL" id="CAL4806629.1"/>
    </source>
</evidence>
<evidence type="ECO:0000313" key="2">
    <source>
        <dbReference type="EMBL" id="CAL1172692.1"/>
    </source>
</evidence>
<comment type="caution">
    <text evidence="1">The sequence shown here is derived from an EMBL/GenBank/DDBJ whole genome shotgun (WGS) entry which is preliminary data.</text>
</comment>
<dbReference type="OrthoDB" id="426882at2759"/>
<dbReference type="EMBL" id="CAMXCT020006743">
    <property type="protein sequence ID" value="CAL1172692.1"/>
    <property type="molecule type" value="Genomic_DNA"/>
</dbReference>
<dbReference type="SUPFAM" id="SSF56059">
    <property type="entry name" value="Glutathione synthetase ATP-binding domain-like"/>
    <property type="match status" value="1"/>
</dbReference>
<organism evidence="1">
    <name type="scientific">Cladocopium goreaui</name>
    <dbReference type="NCBI Taxonomy" id="2562237"/>
    <lineage>
        <taxon>Eukaryota</taxon>
        <taxon>Sar</taxon>
        <taxon>Alveolata</taxon>
        <taxon>Dinophyceae</taxon>
        <taxon>Suessiales</taxon>
        <taxon>Symbiodiniaceae</taxon>
        <taxon>Cladocopium</taxon>
    </lineage>
</organism>
<keyword evidence="3" id="KW-0378">Hydrolase</keyword>
<keyword evidence="4" id="KW-1185">Reference proteome</keyword>
<dbReference type="SUPFAM" id="SSF47240">
    <property type="entry name" value="Ferritin-like"/>
    <property type="match status" value="1"/>
</dbReference>
<evidence type="ECO:0000313" key="4">
    <source>
        <dbReference type="Proteomes" id="UP001152797"/>
    </source>
</evidence>
<accession>A0A9P1GQR6</accession>
<evidence type="ECO:0000313" key="1">
    <source>
        <dbReference type="EMBL" id="CAI4019317.1"/>
    </source>
</evidence>
<dbReference type="AlphaFoldDB" id="A0A9P1GQR6"/>
<keyword evidence="3" id="KW-0547">Nucleotide-binding</keyword>
<proteinExistence type="predicted"/>
<dbReference type="InterPro" id="IPR009078">
    <property type="entry name" value="Ferritin-like_SF"/>
</dbReference>
<reference evidence="2" key="2">
    <citation type="submission" date="2024-04" db="EMBL/GenBank/DDBJ databases">
        <authorList>
            <person name="Chen Y."/>
            <person name="Shah S."/>
            <person name="Dougan E. K."/>
            <person name="Thang M."/>
            <person name="Chan C."/>
        </authorList>
    </citation>
    <scope>NUCLEOTIDE SEQUENCE [LARGE SCALE GENOMIC DNA]</scope>
</reference>
<dbReference type="InterPro" id="IPR007402">
    <property type="entry name" value="DUF455"/>
</dbReference>
<reference evidence="1" key="1">
    <citation type="submission" date="2022-10" db="EMBL/GenBank/DDBJ databases">
        <authorList>
            <person name="Chen Y."/>
            <person name="Dougan E. K."/>
            <person name="Chan C."/>
            <person name="Rhodes N."/>
            <person name="Thang M."/>
        </authorList>
    </citation>
    <scope>NUCLEOTIDE SEQUENCE</scope>
</reference>
<dbReference type="CDD" id="cd00657">
    <property type="entry name" value="Ferritin_like"/>
    <property type="match status" value="1"/>
</dbReference>
<keyword evidence="3" id="KW-0347">Helicase</keyword>
<dbReference type="PANTHER" id="PTHR42782:SF2">
    <property type="entry name" value="3-OXOACYL-[ACYL-CARRIER-PROTEIN] SYNTHASE-LIKE PROTEIN"/>
    <property type="match status" value="1"/>
</dbReference>
<dbReference type="Proteomes" id="UP001152797">
    <property type="component" value="Unassembled WGS sequence"/>
</dbReference>
<dbReference type="PANTHER" id="PTHR42782">
    <property type="entry name" value="SI:CH73-314G15.3"/>
    <property type="match status" value="1"/>
</dbReference>
<dbReference type="EMBL" id="CAMXCT010006743">
    <property type="protein sequence ID" value="CAI4019317.1"/>
    <property type="molecule type" value="Genomic_DNA"/>
</dbReference>
<sequence>MRPGHGHSGCGCCGPVAPCIPKSFPSRPWRPPLAPALGVAAFAMLAPASDRARGRGLALKAMSKGPGRIFAFAGPKGGLKPQSPAAADLGFFVGLQGTEKDYVLVQPVSDGGLSEAAAQRRDALLAWGFGAGHGLPQVVDLPTAQQLGSDGVEWEPYCWSEDLAKELQSPCPQMELLHGKTWAVQRAVQWRQDYAEELHVRSGGGRCGSAVDAGVICSSEEEALKAINDVGPRDAFIKAELGWAGQSNRISRYSETPEQRQHFLSWLRARLQDGDVLVEPEYQRVLDFSVQFDVFEDGISIFSKNIFHTNERGHFVSTDLSPNVWSTSWAQALDTRVSAAEEFADWIAWSIAQCVGQALQRAGYRGPCGVDGFLCAEPEGRLLLQPISDVNPRQTMTRLAVHVAERCPKEWQPRQLRMFPRHKAEELERSCGDEAMSAELADRFGLEIGLHAIPLTPLGHRNRRQRGLAVVLLVERSSSKCDADDSASELKRFAERVLLEGSLEAKLQPPERELYRRLQSSTSLEKDSPLDVAWPRRNQEIELCRGLKGGSDQLPKMSHIIASDEAKIQCLHKFANHELQAIEMFAWALLRFPEAPEALKLGLLRTLEEEQSHCRLYLQRAKAIAAASNASCPPNPLGSTPLSGYLWSCLDGVRQAEDPLSAFLCGIGLTFEAANLDHSLRYRDIFLQAGDQETAAVLQRVHDEEVHHVRLANVWLRRLAGAAPGSSEDLELYQRHAMPPAFVLYKARGKGFFGEAARRKAGLSEEMIAAVKTARSERKVR</sequence>
<protein>
    <submittedName>
        <fullName evidence="3">Helicase</fullName>
    </submittedName>
</protein>
<dbReference type="EMBL" id="CAMXCT030006743">
    <property type="protein sequence ID" value="CAL4806629.1"/>
    <property type="molecule type" value="Genomic_DNA"/>
</dbReference>
<name>A0A9P1GQR6_9DINO</name>
<dbReference type="Pfam" id="PF04305">
    <property type="entry name" value="DUF455"/>
    <property type="match status" value="1"/>
</dbReference>
<dbReference type="GO" id="GO:0004386">
    <property type="term" value="F:helicase activity"/>
    <property type="evidence" value="ECO:0007669"/>
    <property type="project" value="UniProtKB-KW"/>
</dbReference>